<keyword evidence="3" id="KW-0597">Phosphoprotein</keyword>
<dbReference type="AlphaFoldDB" id="A0A5P1RCK3"/>
<feature type="domain" description="Response regulatory" evidence="4">
    <location>
        <begin position="29"/>
        <end position="146"/>
    </location>
</feature>
<accession>A0A5P1RCK3</accession>
<dbReference type="EMBL" id="CP043869">
    <property type="protein sequence ID" value="QEQ96996.1"/>
    <property type="molecule type" value="Genomic_DNA"/>
</dbReference>
<organism evidence="7 8">
    <name type="scientific">Neptunomonas concharum</name>
    <dbReference type="NCBI Taxonomy" id="1031538"/>
    <lineage>
        <taxon>Bacteria</taxon>
        <taxon>Pseudomonadati</taxon>
        <taxon>Pseudomonadota</taxon>
        <taxon>Gammaproteobacteria</taxon>
        <taxon>Oceanospirillales</taxon>
        <taxon>Oceanospirillaceae</taxon>
        <taxon>Neptunomonas</taxon>
    </lineage>
</organism>
<dbReference type="SMART" id="SM00267">
    <property type="entry name" value="GGDEF"/>
    <property type="match status" value="1"/>
</dbReference>
<dbReference type="InterPro" id="IPR011006">
    <property type="entry name" value="CheY-like_superfamily"/>
</dbReference>
<dbReference type="Proteomes" id="UP000324760">
    <property type="component" value="Chromosome"/>
</dbReference>
<dbReference type="RefSeq" id="WP_138987695.1">
    <property type="nucleotide sequence ID" value="NZ_CP043869.1"/>
</dbReference>
<evidence type="ECO:0000259" key="5">
    <source>
        <dbReference type="PROSITE" id="PS50883"/>
    </source>
</evidence>
<dbReference type="PROSITE" id="PS50887">
    <property type="entry name" value="GGDEF"/>
    <property type="match status" value="1"/>
</dbReference>
<evidence type="ECO:0000256" key="3">
    <source>
        <dbReference type="PROSITE-ProRule" id="PRU00169"/>
    </source>
</evidence>
<dbReference type="OrthoDB" id="9816034at2"/>
<dbReference type="GO" id="GO:0071111">
    <property type="term" value="F:cyclic-guanylate-specific phosphodiesterase activity"/>
    <property type="evidence" value="ECO:0007669"/>
    <property type="project" value="UniProtKB-EC"/>
</dbReference>
<dbReference type="InterPro" id="IPR029787">
    <property type="entry name" value="Nucleotide_cyclase"/>
</dbReference>
<dbReference type="KEGG" id="ncu:F0U83_09815"/>
<dbReference type="PANTHER" id="PTHR44757:SF2">
    <property type="entry name" value="BIOFILM ARCHITECTURE MAINTENANCE PROTEIN MBAA"/>
    <property type="match status" value="1"/>
</dbReference>
<evidence type="ECO:0000259" key="6">
    <source>
        <dbReference type="PROSITE" id="PS50887"/>
    </source>
</evidence>
<dbReference type="CDD" id="cd01949">
    <property type="entry name" value="GGDEF"/>
    <property type="match status" value="1"/>
</dbReference>
<dbReference type="InterPro" id="IPR001633">
    <property type="entry name" value="EAL_dom"/>
</dbReference>
<evidence type="ECO:0000259" key="4">
    <source>
        <dbReference type="PROSITE" id="PS50110"/>
    </source>
</evidence>
<dbReference type="InterPro" id="IPR052155">
    <property type="entry name" value="Biofilm_reg_signaling"/>
</dbReference>
<dbReference type="SUPFAM" id="SSF52172">
    <property type="entry name" value="CheY-like"/>
    <property type="match status" value="1"/>
</dbReference>
<dbReference type="EC" id="3.1.4.52" evidence="1"/>
<dbReference type="SUPFAM" id="SSF141868">
    <property type="entry name" value="EAL domain-like"/>
    <property type="match status" value="1"/>
</dbReference>
<keyword evidence="2" id="KW-0973">c-di-GMP</keyword>
<dbReference type="InterPro" id="IPR035919">
    <property type="entry name" value="EAL_sf"/>
</dbReference>
<sequence>MPTAEIESIESEERRIEESMLEEGLLNANILMVDDDPVLVKIIGAQLRAIGHRNFNSVSDPYVAYEYIVRNPPDLILLDLVMPGLNGFDILKLIRENSAIQHLPVVMLTSSTDAETKLEALGKGVTDFLPKPIDSSELILRIRNLLTVKAYQDRLAYYDPLTGLPNRLLYMDRLDWAMKNAKRNRTQIAVLDIGVDHFRKINESLGPGAGDKLLKALAQRLLDCVRQTDVVSHVGGEELWRSISRLGGDEFSILLTSLATADNAGYVALRILQAMEQPFWVNDQELFISVSIGIAIYPVDGESPDVILQHASSATDQVKKLGRANYQFFSESLHKDSRRQLSLEMDLHKALERNELVLHFQPQIDQTRNRVVGAEALIRWQHPVLGTLAPDKFIPLAEKMGLILPIGDWVLKEVCRVAALCQSLALTEIEFSINISAHQFLLDSLAENIHQYLEEHALPSALLTVELTESVLVKDVETTAAILTQLRDVGVKVSIDDFGTGYSSLSYLQQFPVDELKVDRSFLTGLSQYKNAEAIVSSIIRLAKDLGLKIVAEGVETEQQLSFLRAKECSIIQGYYYAKPLEAEALIAFIKTFNRVL</sequence>
<evidence type="ECO:0000313" key="7">
    <source>
        <dbReference type="EMBL" id="QEQ96996.1"/>
    </source>
</evidence>
<reference evidence="7 8" key="1">
    <citation type="journal article" date="2019" name="Biochem. Eng. J.">
        <title>Metabolic engineering of the marine bacteria Neptunomonas concharum for the production of acetoin and meso-2,3-butanediol from acetate.</title>
        <authorList>
            <person name="Li W."/>
            <person name="Pu N."/>
            <person name="Liu C.-X."/>
            <person name="Yuan Q.-P."/>
            <person name="Li Z.-J."/>
        </authorList>
    </citation>
    <scope>NUCLEOTIDE SEQUENCE [LARGE SCALE GENOMIC DNA]</scope>
    <source>
        <strain evidence="7 8">JCM17730</strain>
    </source>
</reference>
<dbReference type="SUPFAM" id="SSF55073">
    <property type="entry name" value="Nucleotide cyclase"/>
    <property type="match status" value="2"/>
</dbReference>
<dbReference type="PROSITE" id="PS50110">
    <property type="entry name" value="RESPONSE_REGULATORY"/>
    <property type="match status" value="1"/>
</dbReference>
<dbReference type="GO" id="GO:0000160">
    <property type="term" value="P:phosphorelay signal transduction system"/>
    <property type="evidence" value="ECO:0007669"/>
    <property type="project" value="InterPro"/>
</dbReference>
<dbReference type="Gene3D" id="3.40.50.2300">
    <property type="match status" value="1"/>
</dbReference>
<name>A0A5P1RCK3_9GAMM</name>
<dbReference type="FunFam" id="3.20.20.450:FF:000001">
    <property type="entry name" value="Cyclic di-GMP phosphodiesterase yahA"/>
    <property type="match status" value="1"/>
</dbReference>
<proteinExistence type="predicted"/>
<dbReference type="Pfam" id="PF00990">
    <property type="entry name" value="GGDEF"/>
    <property type="match status" value="2"/>
</dbReference>
<feature type="domain" description="EAL" evidence="5">
    <location>
        <begin position="340"/>
        <end position="594"/>
    </location>
</feature>
<evidence type="ECO:0000256" key="1">
    <source>
        <dbReference type="ARBA" id="ARBA00012282"/>
    </source>
</evidence>
<dbReference type="InterPro" id="IPR001789">
    <property type="entry name" value="Sig_transdc_resp-reg_receiver"/>
</dbReference>
<dbReference type="NCBIfam" id="TIGR00254">
    <property type="entry name" value="GGDEF"/>
    <property type="match status" value="1"/>
</dbReference>
<feature type="domain" description="GGDEF" evidence="6">
    <location>
        <begin position="186"/>
        <end position="331"/>
    </location>
</feature>
<dbReference type="PROSITE" id="PS50883">
    <property type="entry name" value="EAL"/>
    <property type="match status" value="1"/>
</dbReference>
<dbReference type="SMART" id="SM00448">
    <property type="entry name" value="REC"/>
    <property type="match status" value="1"/>
</dbReference>
<feature type="modified residue" description="4-aspartylphosphate" evidence="3">
    <location>
        <position position="79"/>
    </location>
</feature>
<dbReference type="Gene3D" id="3.30.70.270">
    <property type="match status" value="1"/>
</dbReference>
<evidence type="ECO:0000313" key="8">
    <source>
        <dbReference type="Proteomes" id="UP000324760"/>
    </source>
</evidence>
<dbReference type="PANTHER" id="PTHR44757">
    <property type="entry name" value="DIGUANYLATE CYCLASE DGCP"/>
    <property type="match status" value="1"/>
</dbReference>
<dbReference type="Gene3D" id="3.20.20.450">
    <property type="entry name" value="EAL domain"/>
    <property type="match status" value="1"/>
</dbReference>
<dbReference type="SMART" id="SM00052">
    <property type="entry name" value="EAL"/>
    <property type="match status" value="1"/>
</dbReference>
<dbReference type="CDD" id="cd01948">
    <property type="entry name" value="EAL"/>
    <property type="match status" value="1"/>
</dbReference>
<dbReference type="Pfam" id="PF00072">
    <property type="entry name" value="Response_reg"/>
    <property type="match status" value="1"/>
</dbReference>
<dbReference type="Pfam" id="PF00563">
    <property type="entry name" value="EAL"/>
    <property type="match status" value="1"/>
</dbReference>
<dbReference type="InterPro" id="IPR043128">
    <property type="entry name" value="Rev_trsase/Diguanyl_cyclase"/>
</dbReference>
<gene>
    <name evidence="7" type="ORF">F0U83_09815</name>
</gene>
<evidence type="ECO:0000256" key="2">
    <source>
        <dbReference type="ARBA" id="ARBA00022636"/>
    </source>
</evidence>
<keyword evidence="8" id="KW-1185">Reference proteome</keyword>
<dbReference type="InterPro" id="IPR000160">
    <property type="entry name" value="GGDEF_dom"/>
</dbReference>
<protein>
    <recommendedName>
        <fullName evidence="1">cyclic-guanylate-specific phosphodiesterase</fullName>
        <ecNumber evidence="1">3.1.4.52</ecNumber>
    </recommendedName>
</protein>